<dbReference type="EMBL" id="BAAAUV010000010">
    <property type="protein sequence ID" value="GAA3219390.1"/>
    <property type="molecule type" value="Genomic_DNA"/>
</dbReference>
<evidence type="ECO:0000256" key="1">
    <source>
        <dbReference type="SAM" id="Phobius"/>
    </source>
</evidence>
<keyword evidence="1" id="KW-1133">Transmembrane helix</keyword>
<protein>
    <submittedName>
        <fullName evidence="2">Uncharacterized protein</fullName>
    </submittedName>
</protein>
<evidence type="ECO:0000313" key="3">
    <source>
        <dbReference type="Proteomes" id="UP001501237"/>
    </source>
</evidence>
<proteinExistence type="predicted"/>
<keyword evidence="1" id="KW-0472">Membrane</keyword>
<sequence>MNRAGLTAAAGVVLTAAVGIITNIVTSGWNWWLGGVLGVLVAATTALAWFGQRSPSPSTTVRQIADGGVISGNSIQASGGASVSDAVRGGGRISGTRVEAAGSNVERAAENGGAIEGGNIDATG</sequence>
<dbReference type="RefSeq" id="WP_344831198.1">
    <property type="nucleotide sequence ID" value="NZ_BAAAUV010000010.1"/>
</dbReference>
<comment type="caution">
    <text evidence="2">The sequence shown here is derived from an EMBL/GenBank/DDBJ whole genome shotgun (WGS) entry which is preliminary data.</text>
</comment>
<evidence type="ECO:0000313" key="2">
    <source>
        <dbReference type="EMBL" id="GAA3219390.1"/>
    </source>
</evidence>
<feature type="transmembrane region" description="Helical" evidence="1">
    <location>
        <begin position="29"/>
        <end position="50"/>
    </location>
</feature>
<name>A0ABP6QIB8_9ACTN</name>
<gene>
    <name evidence="2" type="ORF">GCM10010468_43410</name>
</gene>
<dbReference type="Proteomes" id="UP001501237">
    <property type="component" value="Unassembled WGS sequence"/>
</dbReference>
<keyword evidence="3" id="KW-1185">Reference proteome</keyword>
<keyword evidence="1" id="KW-0812">Transmembrane</keyword>
<reference evidence="3" key="1">
    <citation type="journal article" date="2019" name="Int. J. Syst. Evol. Microbiol.">
        <title>The Global Catalogue of Microorganisms (GCM) 10K type strain sequencing project: providing services to taxonomists for standard genome sequencing and annotation.</title>
        <authorList>
            <consortium name="The Broad Institute Genomics Platform"/>
            <consortium name="The Broad Institute Genome Sequencing Center for Infectious Disease"/>
            <person name="Wu L."/>
            <person name="Ma J."/>
        </authorList>
    </citation>
    <scope>NUCLEOTIDE SEQUENCE [LARGE SCALE GENOMIC DNA]</scope>
    <source>
        <strain evidence="3">JCM 9377</strain>
    </source>
</reference>
<accession>A0ABP6QIB8</accession>
<organism evidence="2 3">
    <name type="scientific">Actinocorallia longicatena</name>
    <dbReference type="NCBI Taxonomy" id="111803"/>
    <lineage>
        <taxon>Bacteria</taxon>
        <taxon>Bacillati</taxon>
        <taxon>Actinomycetota</taxon>
        <taxon>Actinomycetes</taxon>
        <taxon>Streptosporangiales</taxon>
        <taxon>Thermomonosporaceae</taxon>
        <taxon>Actinocorallia</taxon>
    </lineage>
</organism>